<comment type="caution">
    <text evidence="3">The sequence shown here is derived from an EMBL/GenBank/DDBJ whole genome shotgun (WGS) entry which is preliminary data.</text>
</comment>
<dbReference type="PANTHER" id="PTHR48104">
    <property type="entry name" value="METACASPASE-4"/>
    <property type="match status" value="1"/>
</dbReference>
<reference evidence="3" key="1">
    <citation type="submission" date="2023-01" db="EMBL/GenBank/DDBJ databases">
        <authorList>
            <person name="Van Ghelder C."/>
            <person name="Rancurel C."/>
        </authorList>
    </citation>
    <scope>NUCLEOTIDE SEQUENCE</scope>
    <source>
        <strain evidence="3">CNCM I-4278</strain>
    </source>
</reference>
<dbReference type="OrthoDB" id="3223806at2759"/>
<proteinExistence type="inferred from homology"/>
<dbReference type="EMBL" id="CAOQHR010000007">
    <property type="protein sequence ID" value="CAI6337694.1"/>
    <property type="molecule type" value="Genomic_DNA"/>
</dbReference>
<dbReference type="PANTHER" id="PTHR48104:SF30">
    <property type="entry name" value="METACASPASE-1"/>
    <property type="match status" value="1"/>
</dbReference>
<name>A0A9W4ULU2_9PLEO</name>
<dbReference type="GO" id="GO:0004197">
    <property type="term" value="F:cysteine-type endopeptidase activity"/>
    <property type="evidence" value="ECO:0007669"/>
    <property type="project" value="InterPro"/>
</dbReference>
<keyword evidence="4" id="KW-1185">Reference proteome</keyword>
<dbReference type="AlphaFoldDB" id="A0A9W4ULU2"/>
<comment type="similarity">
    <text evidence="1">Belongs to the peptidase C14B family.</text>
</comment>
<dbReference type="Proteomes" id="UP001152607">
    <property type="component" value="Unassembled WGS sequence"/>
</dbReference>
<dbReference type="InterPro" id="IPR011600">
    <property type="entry name" value="Pept_C14_caspase"/>
</dbReference>
<dbReference type="InterPro" id="IPR050452">
    <property type="entry name" value="Metacaspase"/>
</dbReference>
<dbReference type="GO" id="GO:0005737">
    <property type="term" value="C:cytoplasm"/>
    <property type="evidence" value="ECO:0007669"/>
    <property type="project" value="TreeGrafter"/>
</dbReference>
<dbReference type="Gene3D" id="3.40.50.1460">
    <property type="match status" value="1"/>
</dbReference>
<evidence type="ECO:0000313" key="3">
    <source>
        <dbReference type="EMBL" id="CAI6337694.1"/>
    </source>
</evidence>
<gene>
    <name evidence="3" type="ORF">PDIGIT_LOCUS10808</name>
</gene>
<dbReference type="Pfam" id="PF00656">
    <property type="entry name" value="Peptidase_C14"/>
    <property type="match status" value="1"/>
</dbReference>
<accession>A0A9W4ULU2</accession>
<protein>
    <recommendedName>
        <fullName evidence="2">Peptidase C14 caspase domain-containing protein</fullName>
    </recommendedName>
</protein>
<sequence length="701" mass="77575">MADHDPSLCRYALLIGIDDYSERPLKGCVRDVHEIKNYLDGMSKPRVHTHLLTASSIKDSALSSGTTALELLPTYQNVVDTLEKITLQAKAEDFVYIHFSGHGTAFRPSRDKSLSKATNPSTGDLALNLLQEEDNRQIRYLRGFELAHKLRNMVDKGLQVTLVLDCCFAGSIMRDAVTRYLDYDARADTACPPDSKGALSLVHEVEKNVYRKPSLWPNWLVNPDGYTVITACGPTETAKEILIDGQRHGALTYYLTEVFKKYGGIGGKQRYIHQALRARIRDAREKYNLDQNPMMYGNRDLYFFGCINPRIGPAPITATRTRDGELRLDAGEAHGIRKGDTFALCAEISATSSGLDMAPQRVVGTAEVVLVRALTSELDSSGESIVGGRLIAATALTRHLLHEAPVRIDLGDNNPEGWKEALEGREFLDTSGVRKEEPGPNASFGVKLIGSSHYEIRDGVDRPLLHLPVASSVDEESAERVSQIAEHLARFDSVKRLTKLHQTESERCFEESFSAHLIKPGGLIVQRGCLHTDSSEPACSHSECLIEVEEGQSISLEVRNKEKAGGHALCLHLYNLGSSWDITNLLKTDYVVIPPSSSNQSGEFMKGTSGVWNKAMKMTIPSRHRESGEKHEDDIIKLFVTSQPTSLASLELPELETVLERNASRKTKSGVTSRNNTSVFSESENWATLSFRIRTKAKLVS</sequence>
<evidence type="ECO:0000256" key="1">
    <source>
        <dbReference type="ARBA" id="ARBA00009005"/>
    </source>
</evidence>
<dbReference type="GO" id="GO:0006508">
    <property type="term" value="P:proteolysis"/>
    <property type="evidence" value="ECO:0007669"/>
    <property type="project" value="InterPro"/>
</dbReference>
<evidence type="ECO:0000259" key="2">
    <source>
        <dbReference type="Pfam" id="PF00656"/>
    </source>
</evidence>
<organism evidence="3 4">
    <name type="scientific">Periconia digitata</name>
    <dbReference type="NCBI Taxonomy" id="1303443"/>
    <lineage>
        <taxon>Eukaryota</taxon>
        <taxon>Fungi</taxon>
        <taxon>Dikarya</taxon>
        <taxon>Ascomycota</taxon>
        <taxon>Pezizomycotina</taxon>
        <taxon>Dothideomycetes</taxon>
        <taxon>Pleosporomycetidae</taxon>
        <taxon>Pleosporales</taxon>
        <taxon>Massarineae</taxon>
        <taxon>Periconiaceae</taxon>
        <taxon>Periconia</taxon>
    </lineage>
</organism>
<feature type="domain" description="Peptidase C14 caspase" evidence="2">
    <location>
        <begin position="10"/>
        <end position="297"/>
    </location>
</feature>
<evidence type="ECO:0000313" key="4">
    <source>
        <dbReference type="Proteomes" id="UP001152607"/>
    </source>
</evidence>